<keyword evidence="1" id="KW-0812">Transmembrane</keyword>
<keyword evidence="1" id="KW-0472">Membrane</keyword>
<dbReference type="RefSeq" id="WP_006299776.1">
    <property type="nucleotide sequence ID" value="NZ_CM001022.1"/>
</dbReference>
<feature type="domain" description="YdbS-like PH" evidence="2">
    <location>
        <begin position="31"/>
        <end position="108"/>
    </location>
</feature>
<dbReference type="PaxDb" id="584708-Apau_0196"/>
<evidence type="ECO:0000256" key="1">
    <source>
        <dbReference type="SAM" id="Phobius"/>
    </source>
</evidence>
<dbReference type="HOGENOM" id="CLU_2153007_0_0_0"/>
<evidence type="ECO:0000313" key="3">
    <source>
        <dbReference type="EMBL" id="EFQ22632.1"/>
    </source>
</evidence>
<gene>
    <name evidence="3" type="ORF">Apau_0196</name>
</gene>
<reference evidence="3 4" key="1">
    <citation type="journal article" date="2010" name="Stand. Genomic Sci.">
        <title>Non-contiguous finished genome sequence of Aminomonas paucivorans type strain (GLU-3).</title>
        <authorList>
            <person name="Pitluck S."/>
            <person name="Yasawong M."/>
            <person name="Held B."/>
            <person name="Lapidus A."/>
            <person name="Nolan M."/>
            <person name="Copeland A."/>
            <person name="Lucas S."/>
            <person name="Del Rio T.G."/>
            <person name="Tice H."/>
            <person name="Cheng J.F."/>
            <person name="Chertkov O."/>
            <person name="Goodwin L."/>
            <person name="Tapia R."/>
            <person name="Han C."/>
            <person name="Liolios K."/>
            <person name="Ivanova N."/>
            <person name="Mavromatis K."/>
            <person name="Ovchinnikova G."/>
            <person name="Pati A."/>
            <person name="Chen A."/>
            <person name="Palaniappan K."/>
            <person name="Land M."/>
            <person name="Hauser L."/>
            <person name="Chang Y.J."/>
            <person name="Jeffries C.D."/>
            <person name="Pukall R."/>
            <person name="Spring S."/>
            <person name="Rohde M."/>
            <person name="Sikorski J."/>
            <person name="Goker M."/>
            <person name="Woyke T."/>
            <person name="Bristow J."/>
            <person name="Eisen J.A."/>
            <person name="Markowitz V."/>
            <person name="Hugenholtz P."/>
            <person name="Kyrpides N.C."/>
            <person name="Klenk H.P."/>
        </authorList>
    </citation>
    <scope>NUCLEOTIDE SEQUENCE [LARGE SCALE GENOMIC DNA]</scope>
    <source>
        <strain evidence="3 4">DSM 12260</strain>
    </source>
</reference>
<proteinExistence type="predicted"/>
<evidence type="ECO:0000259" key="2">
    <source>
        <dbReference type="Pfam" id="PF03703"/>
    </source>
</evidence>
<dbReference type="OrthoDB" id="6088889at2"/>
<sequence length="111" mass="12583">MTVRTIRPAWRSYWKLWLLSWLVIPLFVLLWRRFSLRLVVTDDAVSLEEGILNTASTEVLLRNIRTVEIRRSLVDRLLGVGTLLVGASATEGYEIVAPGIPDPEGVRGLLR</sequence>
<dbReference type="Proteomes" id="UP000005096">
    <property type="component" value="Chromosome"/>
</dbReference>
<dbReference type="STRING" id="584708.Apau_0196"/>
<keyword evidence="4" id="KW-1185">Reference proteome</keyword>
<accession>E3CXN9</accession>
<keyword evidence="1" id="KW-1133">Transmembrane helix</keyword>
<protein>
    <submittedName>
        <fullName evidence="3">Membrane-flanked domain containing protein</fullName>
    </submittedName>
</protein>
<dbReference type="InterPro" id="IPR005182">
    <property type="entry name" value="YdbS-like_PH"/>
</dbReference>
<dbReference type="EMBL" id="CM001022">
    <property type="protein sequence ID" value="EFQ22632.1"/>
    <property type="molecule type" value="Genomic_DNA"/>
</dbReference>
<organism evidence="3 4">
    <name type="scientific">Aminomonas paucivorans DSM 12260</name>
    <dbReference type="NCBI Taxonomy" id="584708"/>
    <lineage>
        <taxon>Bacteria</taxon>
        <taxon>Thermotogati</taxon>
        <taxon>Synergistota</taxon>
        <taxon>Synergistia</taxon>
        <taxon>Synergistales</taxon>
        <taxon>Synergistaceae</taxon>
        <taxon>Aminomonas</taxon>
    </lineage>
</organism>
<dbReference type="AlphaFoldDB" id="E3CXN9"/>
<feature type="transmembrane region" description="Helical" evidence="1">
    <location>
        <begin position="12"/>
        <end position="31"/>
    </location>
</feature>
<evidence type="ECO:0000313" key="4">
    <source>
        <dbReference type="Proteomes" id="UP000005096"/>
    </source>
</evidence>
<dbReference type="eggNOG" id="COG3428">
    <property type="taxonomic scope" value="Bacteria"/>
</dbReference>
<dbReference type="Pfam" id="PF03703">
    <property type="entry name" value="bPH_2"/>
    <property type="match status" value="1"/>
</dbReference>
<name>E3CXN9_9BACT</name>